<comment type="caution">
    <text evidence="1">The sequence shown here is derived from an EMBL/GenBank/DDBJ whole genome shotgun (WGS) entry which is preliminary data.</text>
</comment>
<keyword evidence="2" id="KW-1185">Reference proteome</keyword>
<organism evidence="1 2">
    <name type="scientific">Crenichthys baileyi</name>
    <name type="common">White River springfish</name>
    <dbReference type="NCBI Taxonomy" id="28760"/>
    <lineage>
        <taxon>Eukaryota</taxon>
        <taxon>Metazoa</taxon>
        <taxon>Chordata</taxon>
        <taxon>Craniata</taxon>
        <taxon>Vertebrata</taxon>
        <taxon>Euteleostomi</taxon>
        <taxon>Actinopterygii</taxon>
        <taxon>Neopterygii</taxon>
        <taxon>Teleostei</taxon>
        <taxon>Neoteleostei</taxon>
        <taxon>Acanthomorphata</taxon>
        <taxon>Ovalentaria</taxon>
        <taxon>Atherinomorphae</taxon>
        <taxon>Cyprinodontiformes</taxon>
        <taxon>Goodeidae</taxon>
        <taxon>Crenichthys</taxon>
    </lineage>
</organism>
<evidence type="ECO:0008006" key="3">
    <source>
        <dbReference type="Google" id="ProtNLM"/>
    </source>
</evidence>
<name>A0AAV9QS39_9TELE</name>
<gene>
    <name evidence="1" type="ORF">CRENBAI_025284</name>
</gene>
<evidence type="ECO:0000313" key="1">
    <source>
        <dbReference type="EMBL" id="KAK5599152.1"/>
    </source>
</evidence>
<proteinExistence type="predicted"/>
<evidence type="ECO:0000313" key="2">
    <source>
        <dbReference type="Proteomes" id="UP001311232"/>
    </source>
</evidence>
<dbReference type="AlphaFoldDB" id="A0AAV9QS39"/>
<sequence length="125" mass="14589">MFNGVMVRLSDQRTLWQLSSTVVAPSYSGAGSLPVVAEYCTKRKEVYVQQDNDPKHRSKLVLECLKQANIKVLERSSQRFHLSLIGDLWTSIKPSRCRKPTSFNQHYQKRWFNEHQITVEVYECI</sequence>
<accession>A0AAV9QS39</accession>
<dbReference type="EMBL" id="JAHHUM010002961">
    <property type="protein sequence ID" value="KAK5599152.1"/>
    <property type="molecule type" value="Genomic_DNA"/>
</dbReference>
<reference evidence="1 2" key="1">
    <citation type="submission" date="2021-06" db="EMBL/GenBank/DDBJ databases">
        <authorList>
            <person name="Palmer J.M."/>
        </authorList>
    </citation>
    <scope>NUCLEOTIDE SEQUENCE [LARGE SCALE GENOMIC DNA]</scope>
    <source>
        <strain evidence="1 2">MEX-2019</strain>
        <tissue evidence="1">Muscle</tissue>
    </source>
</reference>
<dbReference type="Proteomes" id="UP001311232">
    <property type="component" value="Unassembled WGS sequence"/>
</dbReference>
<dbReference type="Gene3D" id="3.30.420.10">
    <property type="entry name" value="Ribonuclease H-like superfamily/Ribonuclease H"/>
    <property type="match status" value="1"/>
</dbReference>
<dbReference type="GO" id="GO:0003676">
    <property type="term" value="F:nucleic acid binding"/>
    <property type="evidence" value="ECO:0007669"/>
    <property type="project" value="InterPro"/>
</dbReference>
<dbReference type="InterPro" id="IPR036397">
    <property type="entry name" value="RNaseH_sf"/>
</dbReference>
<protein>
    <recommendedName>
        <fullName evidence="3">Transposase</fullName>
    </recommendedName>
</protein>